<feature type="compositionally biased region" description="Basic and acidic residues" evidence="1">
    <location>
        <begin position="246"/>
        <end position="270"/>
    </location>
</feature>
<sequence>MLMAVSLKARERFTKSPYAAFFDIPESTIDINAVKYVLDWVQAMFTSRHVFSIKLTNDDVLNVKIRNAAILMGMKRYVAHFTRQYCDRIREGFPTFDTMIAIEEHTVDDEDKLFVCLVHNLAHARRINRNSTPEAMEKFLAKHARLRHAIDKLDATREPHEWIGHSLRKNIGGSLMSRSRTSIHLNITQTADRGLNTLAGPLMNLPRGTVRSNDTLTTDRGGNIPIGPLMSLPRGRLHHRLRSSKVKNDDAPAPKRSADGRRKKSREPASDNRMLSANWRSLNIVSAEDAANMPRRGA</sequence>
<feature type="compositionally biased region" description="Basic residues" evidence="1">
    <location>
        <begin position="235"/>
        <end position="245"/>
    </location>
</feature>
<evidence type="ECO:0000313" key="2">
    <source>
        <dbReference type="EMBL" id="KAH7136117.1"/>
    </source>
</evidence>
<organism evidence="2 3">
    <name type="scientific">Dendryphion nanum</name>
    <dbReference type="NCBI Taxonomy" id="256645"/>
    <lineage>
        <taxon>Eukaryota</taxon>
        <taxon>Fungi</taxon>
        <taxon>Dikarya</taxon>
        <taxon>Ascomycota</taxon>
        <taxon>Pezizomycotina</taxon>
        <taxon>Dothideomycetes</taxon>
        <taxon>Pleosporomycetidae</taxon>
        <taxon>Pleosporales</taxon>
        <taxon>Torulaceae</taxon>
        <taxon>Dendryphion</taxon>
    </lineage>
</organism>
<dbReference type="Proteomes" id="UP000700596">
    <property type="component" value="Unassembled WGS sequence"/>
</dbReference>
<comment type="caution">
    <text evidence="2">The sequence shown here is derived from an EMBL/GenBank/DDBJ whole genome shotgun (WGS) entry which is preliminary data.</text>
</comment>
<gene>
    <name evidence="2" type="ORF">B0J11DRAFT_519979</name>
</gene>
<dbReference type="EMBL" id="JAGMWT010000002">
    <property type="protein sequence ID" value="KAH7136117.1"/>
    <property type="molecule type" value="Genomic_DNA"/>
</dbReference>
<feature type="compositionally biased region" description="Polar residues" evidence="1">
    <location>
        <begin position="210"/>
        <end position="220"/>
    </location>
</feature>
<dbReference type="AlphaFoldDB" id="A0A9P9EES7"/>
<keyword evidence="3" id="KW-1185">Reference proteome</keyword>
<accession>A0A9P9EES7</accession>
<proteinExistence type="predicted"/>
<name>A0A9P9EES7_9PLEO</name>
<protein>
    <submittedName>
        <fullName evidence="2">Uncharacterized protein</fullName>
    </submittedName>
</protein>
<evidence type="ECO:0000256" key="1">
    <source>
        <dbReference type="SAM" id="MobiDB-lite"/>
    </source>
</evidence>
<reference evidence="2" key="1">
    <citation type="journal article" date="2021" name="Nat. Commun.">
        <title>Genetic determinants of endophytism in the Arabidopsis root mycobiome.</title>
        <authorList>
            <person name="Mesny F."/>
            <person name="Miyauchi S."/>
            <person name="Thiergart T."/>
            <person name="Pickel B."/>
            <person name="Atanasova L."/>
            <person name="Karlsson M."/>
            <person name="Huettel B."/>
            <person name="Barry K.W."/>
            <person name="Haridas S."/>
            <person name="Chen C."/>
            <person name="Bauer D."/>
            <person name="Andreopoulos W."/>
            <person name="Pangilinan J."/>
            <person name="LaButti K."/>
            <person name="Riley R."/>
            <person name="Lipzen A."/>
            <person name="Clum A."/>
            <person name="Drula E."/>
            <person name="Henrissat B."/>
            <person name="Kohler A."/>
            <person name="Grigoriev I.V."/>
            <person name="Martin F.M."/>
            <person name="Hacquard S."/>
        </authorList>
    </citation>
    <scope>NUCLEOTIDE SEQUENCE</scope>
    <source>
        <strain evidence="2">MPI-CAGE-CH-0243</strain>
    </source>
</reference>
<feature type="compositionally biased region" description="Polar residues" evidence="1">
    <location>
        <begin position="273"/>
        <end position="284"/>
    </location>
</feature>
<dbReference type="OrthoDB" id="3801338at2759"/>
<feature type="region of interest" description="Disordered" evidence="1">
    <location>
        <begin position="209"/>
        <end position="298"/>
    </location>
</feature>
<evidence type="ECO:0000313" key="3">
    <source>
        <dbReference type="Proteomes" id="UP000700596"/>
    </source>
</evidence>